<accession>A0A1M5DSN2</accession>
<evidence type="ECO:0000313" key="1">
    <source>
        <dbReference type="EMBL" id="SHF69979.1"/>
    </source>
</evidence>
<dbReference type="Proteomes" id="UP000184509">
    <property type="component" value="Unassembled WGS sequence"/>
</dbReference>
<dbReference type="STRING" id="1297750.SAMN05444405_11264"/>
<protein>
    <recommendedName>
        <fullName evidence="3">DUF1788 domain-containing protein</fullName>
    </recommendedName>
</protein>
<dbReference type="EMBL" id="FQTV01000012">
    <property type="protein sequence ID" value="SHF69979.1"/>
    <property type="molecule type" value="Genomic_DNA"/>
</dbReference>
<gene>
    <name evidence="1" type="ORF">SAMN05444405_11264</name>
</gene>
<dbReference type="InterPro" id="IPR014858">
    <property type="entry name" value="BrxB"/>
</dbReference>
<keyword evidence="2" id="KW-1185">Reference proteome</keyword>
<dbReference type="RefSeq" id="WP_073402641.1">
    <property type="nucleotide sequence ID" value="NZ_FQTV01000012.1"/>
</dbReference>
<dbReference type="OrthoDB" id="1093513at2"/>
<sequence>MTTNTKYNTPKEFNNLYKILSSPKFLKKEGLGGELPFFIHSFPVQKLGEVESNTDSLIKRLQSEGVEIIEINLYFLCIDILKREDIFDKITAQEQSWPNKQRLLRILYGPLNIDTVIIPEIHKRVADTNAKILLLSGIGAAFPFIRSHTILNNLQTLVGNIPLVMLFPGTYNNQSLYLFDRIKDENYYRAHNLNEYKI</sequence>
<evidence type="ECO:0000313" key="2">
    <source>
        <dbReference type="Proteomes" id="UP000184509"/>
    </source>
</evidence>
<proteinExistence type="predicted"/>
<name>A0A1M5DSN2_9BACE</name>
<dbReference type="Pfam" id="PF08747">
    <property type="entry name" value="BrxB"/>
    <property type="match status" value="1"/>
</dbReference>
<organism evidence="1 2">
    <name type="scientific">Bacteroides luti</name>
    <dbReference type="NCBI Taxonomy" id="1297750"/>
    <lineage>
        <taxon>Bacteria</taxon>
        <taxon>Pseudomonadati</taxon>
        <taxon>Bacteroidota</taxon>
        <taxon>Bacteroidia</taxon>
        <taxon>Bacteroidales</taxon>
        <taxon>Bacteroidaceae</taxon>
        <taxon>Bacteroides</taxon>
    </lineage>
</organism>
<reference evidence="1 2" key="1">
    <citation type="submission" date="2016-11" db="EMBL/GenBank/DDBJ databases">
        <authorList>
            <person name="Jaros S."/>
            <person name="Januszkiewicz K."/>
            <person name="Wedrychowicz H."/>
        </authorList>
    </citation>
    <scope>NUCLEOTIDE SEQUENCE [LARGE SCALE GENOMIC DNA]</scope>
    <source>
        <strain evidence="1 2">DSM 26991</strain>
    </source>
</reference>
<dbReference type="AlphaFoldDB" id="A0A1M5DSN2"/>
<evidence type="ECO:0008006" key="3">
    <source>
        <dbReference type="Google" id="ProtNLM"/>
    </source>
</evidence>